<accession>A0A8C5BZK1</accession>
<dbReference type="OMA" id="HTFASHR"/>
<dbReference type="SUPFAM" id="SSF81321">
    <property type="entry name" value="Family A G protein-coupled receptor-like"/>
    <property type="match status" value="1"/>
</dbReference>
<dbReference type="GO" id="GO:0005549">
    <property type="term" value="F:odorant binding"/>
    <property type="evidence" value="ECO:0007669"/>
    <property type="project" value="TreeGrafter"/>
</dbReference>
<dbReference type="PANTHER" id="PTHR26451:SF991">
    <property type="entry name" value="ODORANT RECEPTOR"/>
    <property type="match status" value="1"/>
</dbReference>
<organism evidence="8 9">
    <name type="scientific">Gadus morhua</name>
    <name type="common">Atlantic cod</name>
    <dbReference type="NCBI Taxonomy" id="8049"/>
    <lineage>
        <taxon>Eukaryota</taxon>
        <taxon>Metazoa</taxon>
        <taxon>Chordata</taxon>
        <taxon>Craniata</taxon>
        <taxon>Vertebrata</taxon>
        <taxon>Euteleostomi</taxon>
        <taxon>Actinopterygii</taxon>
        <taxon>Neopterygii</taxon>
        <taxon>Teleostei</taxon>
        <taxon>Neoteleostei</taxon>
        <taxon>Acanthomorphata</taxon>
        <taxon>Zeiogadaria</taxon>
        <taxon>Gadariae</taxon>
        <taxon>Gadiformes</taxon>
        <taxon>Gadoidei</taxon>
        <taxon>Gadidae</taxon>
        <taxon>Gadus</taxon>
    </lineage>
</organism>
<evidence type="ECO:0000313" key="8">
    <source>
        <dbReference type="Ensembl" id="ENSGMOP00000055247.1"/>
    </source>
</evidence>
<dbReference type="Pfam" id="PF00001">
    <property type="entry name" value="7tm_1"/>
    <property type="match status" value="1"/>
</dbReference>
<feature type="transmembrane region" description="Helical" evidence="6">
    <location>
        <begin position="202"/>
        <end position="220"/>
    </location>
</feature>
<dbReference type="GO" id="GO:0004984">
    <property type="term" value="F:olfactory receptor activity"/>
    <property type="evidence" value="ECO:0007669"/>
    <property type="project" value="TreeGrafter"/>
</dbReference>
<reference evidence="8" key="1">
    <citation type="submission" date="2025-08" db="UniProtKB">
        <authorList>
            <consortium name="Ensembl"/>
        </authorList>
    </citation>
    <scope>IDENTIFICATION</scope>
</reference>
<feature type="transmembrane region" description="Helical" evidence="6">
    <location>
        <begin position="34"/>
        <end position="58"/>
    </location>
</feature>
<feature type="transmembrane region" description="Helical" evidence="6">
    <location>
        <begin position="70"/>
        <end position="94"/>
    </location>
</feature>
<feature type="domain" description="G-protein coupled receptors family 1 profile" evidence="7">
    <location>
        <begin position="50"/>
        <end position="298"/>
    </location>
</feature>
<feature type="transmembrane region" description="Helical" evidence="6">
    <location>
        <begin position="149"/>
        <end position="171"/>
    </location>
</feature>
<dbReference type="PANTHER" id="PTHR26451">
    <property type="entry name" value="G_PROTEIN_RECEP_F1_2 DOMAIN-CONTAINING PROTEIN"/>
    <property type="match status" value="1"/>
</dbReference>
<keyword evidence="4 6" id="KW-0472">Membrane</keyword>
<feature type="region of interest" description="Disordered" evidence="5">
    <location>
        <begin position="1"/>
        <end position="25"/>
    </location>
</feature>
<dbReference type="InterPro" id="IPR017452">
    <property type="entry name" value="GPCR_Rhodpsn_7TM"/>
</dbReference>
<evidence type="ECO:0000256" key="4">
    <source>
        <dbReference type="ARBA" id="ARBA00023136"/>
    </source>
</evidence>
<dbReference type="GO" id="GO:0016020">
    <property type="term" value="C:membrane"/>
    <property type="evidence" value="ECO:0007669"/>
    <property type="project" value="UniProtKB-SubCell"/>
</dbReference>
<evidence type="ECO:0000313" key="9">
    <source>
        <dbReference type="Proteomes" id="UP000694546"/>
    </source>
</evidence>
<dbReference type="FunFam" id="1.20.1070.10:FF:000096">
    <property type="entry name" value="Odorant receptor 131-2"/>
    <property type="match status" value="1"/>
</dbReference>
<dbReference type="CDD" id="cd00637">
    <property type="entry name" value="7tm_classA_rhodopsin-like"/>
    <property type="match status" value="1"/>
</dbReference>
<reference evidence="8" key="2">
    <citation type="submission" date="2025-09" db="UniProtKB">
        <authorList>
            <consortium name="Ensembl"/>
        </authorList>
    </citation>
    <scope>IDENTIFICATION</scope>
</reference>
<evidence type="ECO:0000256" key="3">
    <source>
        <dbReference type="ARBA" id="ARBA00022989"/>
    </source>
</evidence>
<dbReference type="PROSITE" id="PS50262">
    <property type="entry name" value="G_PROTEIN_RECEP_F1_2"/>
    <property type="match status" value="1"/>
</dbReference>
<proteinExistence type="predicted"/>
<feature type="transmembrane region" description="Helical" evidence="6">
    <location>
        <begin position="240"/>
        <end position="258"/>
    </location>
</feature>
<comment type="subcellular location">
    <subcellularLocation>
        <location evidence="1">Membrane</location>
    </subcellularLocation>
</comment>
<dbReference type="AlphaFoldDB" id="A0A8C5BZK1"/>
<keyword evidence="2 6" id="KW-0812">Transmembrane</keyword>
<sequence length="330" mass="37588">MVVKNYKSQPSKSSQFNMQTGLSGNSTSSPPFPIIKVCVMVPFFSIFLFCIVLMLYIFASNRHFMDSTRYILFAFMLVNDALVMLSSVLLLFLAAAQARFPIVFCAPLLFFSTASFLNTPLILATMSLERYVAIMYPLQCPPAWRSDRVWIILLCLWLISCVLPTVDFSIAGARPHVDVLSTPVYCSTVVLNSSPVQTLFKVSLNGFFFGAVALMILYTYIKILLETKKMRQDRASVNKAMHTVLLHGFQLLLCLLAFTNPISEQLLVLHANWLPDDIYFFNYFCFILIPRFLSPLIYGWRDKSLRDHMRRAALCCSCGFRTRDTEKTLS</sequence>
<keyword evidence="9" id="KW-1185">Reference proteome</keyword>
<dbReference type="GeneTree" id="ENSGT00940000165734"/>
<dbReference type="Proteomes" id="UP000694546">
    <property type="component" value="Chromosome 16"/>
</dbReference>
<protein>
    <recommendedName>
        <fullName evidence="7">G-protein coupled receptors family 1 profile domain-containing protein</fullName>
    </recommendedName>
</protein>
<evidence type="ECO:0000256" key="2">
    <source>
        <dbReference type="ARBA" id="ARBA00022692"/>
    </source>
</evidence>
<dbReference type="InterPro" id="IPR000276">
    <property type="entry name" value="GPCR_Rhodpsn"/>
</dbReference>
<feature type="transmembrane region" description="Helical" evidence="6">
    <location>
        <begin position="100"/>
        <end position="128"/>
    </location>
</feature>
<evidence type="ECO:0000259" key="7">
    <source>
        <dbReference type="PROSITE" id="PS50262"/>
    </source>
</evidence>
<dbReference type="GO" id="GO:0004930">
    <property type="term" value="F:G protein-coupled receptor activity"/>
    <property type="evidence" value="ECO:0007669"/>
    <property type="project" value="InterPro"/>
</dbReference>
<evidence type="ECO:0000256" key="1">
    <source>
        <dbReference type="ARBA" id="ARBA00004370"/>
    </source>
</evidence>
<dbReference type="Gene3D" id="1.20.1070.10">
    <property type="entry name" value="Rhodopsin 7-helix transmembrane proteins"/>
    <property type="match status" value="1"/>
</dbReference>
<evidence type="ECO:0000256" key="5">
    <source>
        <dbReference type="SAM" id="MobiDB-lite"/>
    </source>
</evidence>
<dbReference type="InterPro" id="IPR052921">
    <property type="entry name" value="GPCR1_Superfamily_Member"/>
</dbReference>
<keyword evidence="3 6" id="KW-1133">Transmembrane helix</keyword>
<name>A0A8C5BZK1_GADMO</name>
<feature type="transmembrane region" description="Helical" evidence="6">
    <location>
        <begin position="278"/>
        <end position="300"/>
    </location>
</feature>
<evidence type="ECO:0000256" key="6">
    <source>
        <dbReference type="SAM" id="Phobius"/>
    </source>
</evidence>
<dbReference type="Ensembl" id="ENSGMOT00000057455.1">
    <property type="protein sequence ID" value="ENSGMOP00000055247.1"/>
    <property type="gene ID" value="ENSGMOG00000022628.1"/>
</dbReference>